<dbReference type="InterPro" id="IPR024029">
    <property type="entry name" value="Pyridox_Oxase_FMN-dep"/>
</dbReference>
<evidence type="ECO:0000313" key="2">
    <source>
        <dbReference type="EMBL" id="SVA87805.1"/>
    </source>
</evidence>
<dbReference type="PANTHER" id="PTHR42815:SF2">
    <property type="entry name" value="FAD-BINDING, PUTATIVE (AFU_ORTHOLOGUE AFUA_6G07600)-RELATED"/>
    <property type="match status" value="1"/>
</dbReference>
<dbReference type="SUPFAM" id="SSF50475">
    <property type="entry name" value="FMN-binding split barrel"/>
    <property type="match status" value="1"/>
</dbReference>
<gene>
    <name evidence="2" type="ORF">METZ01_LOCUS140659</name>
</gene>
<dbReference type="Gene3D" id="2.30.110.10">
    <property type="entry name" value="Electron Transport, Fmn-binding Protein, Chain A"/>
    <property type="match status" value="1"/>
</dbReference>
<sequence length="232" mass="25871">MLLLVWLMVLYPTPGQTKGTSMSNPTPEVFVDNEVELRSMHDDVHALARDKVIPRLEPHSIHFISLSPFLCIASSDPAGPADVSPRGDAPGFVKVLDHQTLLIPDRIGNNRLDTSANIANNPHIGLIFLVPGIPETLRVNGQARICTDSDILTEFEVRGKVPKTGIMVTVEEVLFQCSKALIRSRLWEDDYRVERKSAMPPLGNMIKDQIGSQKSAEELESYVQKSIKERMY</sequence>
<dbReference type="Pfam" id="PF01243">
    <property type="entry name" value="PNPOx_N"/>
    <property type="match status" value="1"/>
</dbReference>
<accession>A0A381ZES0</accession>
<dbReference type="EMBL" id="UINC01021055">
    <property type="protein sequence ID" value="SVA87805.1"/>
    <property type="molecule type" value="Genomic_DNA"/>
</dbReference>
<proteinExistence type="predicted"/>
<reference evidence="2" key="1">
    <citation type="submission" date="2018-05" db="EMBL/GenBank/DDBJ databases">
        <authorList>
            <person name="Lanie J.A."/>
            <person name="Ng W.-L."/>
            <person name="Kazmierczak K.M."/>
            <person name="Andrzejewski T.M."/>
            <person name="Davidsen T.M."/>
            <person name="Wayne K.J."/>
            <person name="Tettelin H."/>
            <person name="Glass J.I."/>
            <person name="Rusch D."/>
            <person name="Podicherti R."/>
            <person name="Tsui H.-C.T."/>
            <person name="Winkler M.E."/>
        </authorList>
    </citation>
    <scope>NUCLEOTIDE SEQUENCE</scope>
</reference>
<dbReference type="InterPro" id="IPR011576">
    <property type="entry name" value="Pyridox_Oxase_N"/>
</dbReference>
<dbReference type="PANTHER" id="PTHR42815">
    <property type="entry name" value="FAD-BINDING, PUTATIVE (AFU_ORTHOLOGUE AFUA_6G07600)-RELATED"/>
    <property type="match status" value="1"/>
</dbReference>
<organism evidence="2">
    <name type="scientific">marine metagenome</name>
    <dbReference type="NCBI Taxonomy" id="408172"/>
    <lineage>
        <taxon>unclassified sequences</taxon>
        <taxon>metagenomes</taxon>
        <taxon>ecological metagenomes</taxon>
    </lineage>
</organism>
<evidence type="ECO:0000259" key="1">
    <source>
        <dbReference type="Pfam" id="PF01243"/>
    </source>
</evidence>
<protein>
    <recommendedName>
        <fullName evidence="1">Pyridoxamine 5'-phosphate oxidase N-terminal domain-containing protein</fullName>
    </recommendedName>
</protein>
<dbReference type="InterPro" id="IPR012349">
    <property type="entry name" value="Split_barrel_FMN-bd"/>
</dbReference>
<feature type="domain" description="Pyridoxamine 5'-phosphate oxidase N-terminal" evidence="1">
    <location>
        <begin position="63"/>
        <end position="177"/>
    </location>
</feature>
<name>A0A381ZES0_9ZZZZ</name>
<dbReference type="NCBIfam" id="TIGR04025">
    <property type="entry name" value="PPOX_FMN_DR2398"/>
    <property type="match status" value="1"/>
</dbReference>
<dbReference type="AlphaFoldDB" id="A0A381ZES0"/>